<sequence>MSNGRITLVLGRMPHKADPAFFRAAGPWCFAEQEEFFPDWDKKFTFAPEPLVEIPLQERACQEVKALCADMLPHVAERICPHARNLPPAYWETLLTPWAMNVSKQVVERWWRVKAMVQAWGQEPLHVPLLPRDCSFSFATGPDFVMHGALGHTYNHWLFSRLLEEVFPAAWSMEYLPAVQKNYGEQEKLSGKEQVREVLRKLMLRLPCPRLKGMSIAQTLRFSLALLHRSHGPDRSRPQAEYSSAATGIAADLPENFASTLVTLFMASLPQLLASHRHPARLTPDPLGPRLRVASVLAYEDADYRQSLAKWRGRGNRLMYVQHGSDYGQVRCVSDVEMVEYSQHAFGTWGWKQHQGSAGNFIPLPYPQLDGLEGRWQGQKGENLLYVGTEMPAFPYRLDAHPSPLQIVEYRKDKARFFEALGRDVQACSLYRPYFPVPGSLRDADWVLERFPAVRMATGTLSNHLYACRLLVLDHNGTTLLESLVANIPMVLFWRREAWALTSDATALLDMLAEAGIWHETPQKAAAKAAEVWSDPLAWWMSDKVQQARKAYCAQQALTVPGGPNPYWLKMLKSL</sequence>
<gene>
    <name evidence="1" type="ORF">KM92DES2_12230</name>
</gene>
<evidence type="ECO:0000313" key="1">
    <source>
        <dbReference type="EMBL" id="SBW06733.1"/>
    </source>
</evidence>
<organism evidence="1">
    <name type="scientific">uncultured Desulfovibrio sp</name>
    <dbReference type="NCBI Taxonomy" id="167968"/>
    <lineage>
        <taxon>Bacteria</taxon>
        <taxon>Pseudomonadati</taxon>
        <taxon>Thermodesulfobacteriota</taxon>
        <taxon>Desulfovibrionia</taxon>
        <taxon>Desulfovibrionales</taxon>
        <taxon>Desulfovibrionaceae</taxon>
        <taxon>Desulfovibrio</taxon>
        <taxon>environmental samples</taxon>
    </lineage>
</organism>
<dbReference type="AlphaFoldDB" id="A0A212K4U6"/>
<reference evidence="1" key="1">
    <citation type="submission" date="2016-04" db="EMBL/GenBank/DDBJ databases">
        <authorList>
            <person name="Evans L.H."/>
            <person name="Alamgir A."/>
            <person name="Owens N."/>
            <person name="Weber N.D."/>
            <person name="Virtaneva K."/>
            <person name="Barbian K."/>
            <person name="Babar A."/>
            <person name="Rosenke K."/>
        </authorList>
    </citation>
    <scope>NUCLEOTIDE SEQUENCE</scope>
    <source>
        <strain evidence="1">92-2</strain>
    </source>
</reference>
<protein>
    <recommendedName>
        <fullName evidence="2">Transferase, LIC12162 family</fullName>
    </recommendedName>
</protein>
<dbReference type="InterPro" id="IPR027603">
    <property type="entry name" value="LIC12162"/>
</dbReference>
<dbReference type="RefSeq" id="WP_192113839.1">
    <property type="nucleotide sequence ID" value="NZ_LT598928.1"/>
</dbReference>
<dbReference type="EMBL" id="FLUP01000001">
    <property type="protein sequence ID" value="SBW06733.1"/>
    <property type="molecule type" value="Genomic_DNA"/>
</dbReference>
<dbReference type="NCBIfam" id="TIGR04331">
    <property type="entry name" value="o_ant_LIC12162"/>
    <property type="match status" value="1"/>
</dbReference>
<name>A0A212K4U6_9BACT</name>
<accession>A0A212K4U6</accession>
<evidence type="ECO:0008006" key="2">
    <source>
        <dbReference type="Google" id="ProtNLM"/>
    </source>
</evidence>
<proteinExistence type="predicted"/>